<organism evidence="1 2">
    <name type="scientific">Rhododendron simsii</name>
    <name type="common">Sims's rhododendron</name>
    <dbReference type="NCBI Taxonomy" id="118357"/>
    <lineage>
        <taxon>Eukaryota</taxon>
        <taxon>Viridiplantae</taxon>
        <taxon>Streptophyta</taxon>
        <taxon>Embryophyta</taxon>
        <taxon>Tracheophyta</taxon>
        <taxon>Spermatophyta</taxon>
        <taxon>Magnoliopsida</taxon>
        <taxon>eudicotyledons</taxon>
        <taxon>Gunneridae</taxon>
        <taxon>Pentapetalae</taxon>
        <taxon>asterids</taxon>
        <taxon>Ericales</taxon>
        <taxon>Ericaceae</taxon>
        <taxon>Ericoideae</taxon>
        <taxon>Rhodoreae</taxon>
        <taxon>Rhododendron</taxon>
    </lineage>
</organism>
<dbReference type="SUPFAM" id="SSF117281">
    <property type="entry name" value="Kelch motif"/>
    <property type="match status" value="1"/>
</dbReference>
<dbReference type="AlphaFoldDB" id="A0A834FXM8"/>
<protein>
    <submittedName>
        <fullName evidence="1">Uncharacterized protein</fullName>
    </submittedName>
</protein>
<keyword evidence="2" id="KW-1185">Reference proteome</keyword>
<reference evidence="1" key="1">
    <citation type="submission" date="2019-11" db="EMBL/GenBank/DDBJ databases">
        <authorList>
            <person name="Liu Y."/>
            <person name="Hou J."/>
            <person name="Li T.-Q."/>
            <person name="Guan C.-H."/>
            <person name="Wu X."/>
            <person name="Wu H.-Z."/>
            <person name="Ling F."/>
            <person name="Zhang R."/>
            <person name="Shi X.-G."/>
            <person name="Ren J.-P."/>
            <person name="Chen E.-F."/>
            <person name="Sun J.-M."/>
        </authorList>
    </citation>
    <scope>NUCLEOTIDE SEQUENCE</scope>
    <source>
        <strain evidence="1">Adult_tree_wgs_1</strain>
        <tissue evidence="1">Leaves</tissue>
    </source>
</reference>
<dbReference type="InterPro" id="IPR015915">
    <property type="entry name" value="Kelch-typ_b-propeller"/>
</dbReference>
<accession>A0A834FXM8</accession>
<proteinExistence type="predicted"/>
<name>A0A834FXM8_RHOSS</name>
<dbReference type="Proteomes" id="UP000626092">
    <property type="component" value="Unassembled WGS sequence"/>
</dbReference>
<comment type="caution">
    <text evidence="1">The sequence shown here is derived from an EMBL/GenBank/DDBJ whole genome shotgun (WGS) entry which is preliminary data.</text>
</comment>
<gene>
    <name evidence="1" type="ORF">RHSIM_Rhsim13G0235000</name>
</gene>
<sequence length="254" mass="29053">MANVLPSSSSLNNALPPSLEKFACIFVQDNHAWRYENHRLTPHPLHEDDEFESKVYLKPITTASKDRNWRVMWAILENHLHRFLGNNPPLTQQFRSNLVERICIKDLSNTSPDSASKWESIDSMPTFVVAAHTLVLGSKLYCLGGVNESGGPWAAAWGGEILCAYNLLTMAWSMARFPIHDDEECFNIFEPHFPLYLAHLGCDKLFWFSLLLVEPRDDEDFFLSGPNPEDKIIRLHCLKFQVTTIVACWQPLPK</sequence>
<evidence type="ECO:0000313" key="2">
    <source>
        <dbReference type="Proteomes" id="UP000626092"/>
    </source>
</evidence>
<dbReference type="EMBL" id="WJXA01000013">
    <property type="protein sequence ID" value="KAF7119355.1"/>
    <property type="molecule type" value="Genomic_DNA"/>
</dbReference>
<evidence type="ECO:0000313" key="1">
    <source>
        <dbReference type="EMBL" id="KAF7119355.1"/>
    </source>
</evidence>